<dbReference type="Gramene" id="rna-AYBTSS11_LOCUS18145">
    <property type="protein sequence ID" value="CAJ1960347.1"/>
    <property type="gene ID" value="gene-AYBTSS11_LOCUS18145"/>
</dbReference>
<sequence length="105" mass="11920">MDIKELDKKFLELATKLKWQRCPQCTIFVENTGGCVDATSATFVGRVGSLVIHARIMGMFSAICECSSDVVAMFGSGISSTVMFEQMSKWEEERNDEWDKWSNMY</sequence>
<dbReference type="Proteomes" id="UP001189624">
    <property type="component" value="Chromosome 6"/>
</dbReference>
<keyword evidence="2" id="KW-1185">Reference proteome</keyword>
<dbReference type="AlphaFoldDB" id="A0AA86VJA6"/>
<evidence type="ECO:0000313" key="2">
    <source>
        <dbReference type="Proteomes" id="UP001189624"/>
    </source>
</evidence>
<protein>
    <submittedName>
        <fullName evidence="1">Uncharacterized protein</fullName>
    </submittedName>
</protein>
<reference evidence="1" key="1">
    <citation type="submission" date="2023-10" db="EMBL/GenBank/DDBJ databases">
        <authorList>
            <person name="Domelevo Entfellner J.-B."/>
        </authorList>
    </citation>
    <scope>NUCLEOTIDE SEQUENCE</scope>
</reference>
<gene>
    <name evidence="1" type="ORF">AYBTSS11_LOCUS18145</name>
</gene>
<accession>A0AA86VJA6</accession>
<dbReference type="EMBL" id="OY731403">
    <property type="protein sequence ID" value="CAJ1960347.1"/>
    <property type="molecule type" value="Genomic_DNA"/>
</dbReference>
<name>A0AA86VJA6_9FABA</name>
<proteinExistence type="predicted"/>
<evidence type="ECO:0000313" key="1">
    <source>
        <dbReference type="EMBL" id="CAJ1960347.1"/>
    </source>
</evidence>
<organism evidence="1 2">
    <name type="scientific">Sphenostylis stenocarpa</name>
    <dbReference type="NCBI Taxonomy" id="92480"/>
    <lineage>
        <taxon>Eukaryota</taxon>
        <taxon>Viridiplantae</taxon>
        <taxon>Streptophyta</taxon>
        <taxon>Embryophyta</taxon>
        <taxon>Tracheophyta</taxon>
        <taxon>Spermatophyta</taxon>
        <taxon>Magnoliopsida</taxon>
        <taxon>eudicotyledons</taxon>
        <taxon>Gunneridae</taxon>
        <taxon>Pentapetalae</taxon>
        <taxon>rosids</taxon>
        <taxon>fabids</taxon>
        <taxon>Fabales</taxon>
        <taxon>Fabaceae</taxon>
        <taxon>Papilionoideae</taxon>
        <taxon>50 kb inversion clade</taxon>
        <taxon>NPAAA clade</taxon>
        <taxon>indigoferoid/millettioid clade</taxon>
        <taxon>Phaseoleae</taxon>
        <taxon>Sphenostylis</taxon>
    </lineage>
</organism>